<dbReference type="GO" id="GO:0046982">
    <property type="term" value="F:protein heterodimerization activity"/>
    <property type="evidence" value="ECO:0007669"/>
    <property type="project" value="InterPro"/>
</dbReference>
<dbReference type="SUPFAM" id="SSF47113">
    <property type="entry name" value="Histone-fold"/>
    <property type="match status" value="1"/>
</dbReference>
<dbReference type="Proteomes" id="UP000038045">
    <property type="component" value="Unplaced"/>
</dbReference>
<keyword evidence="6" id="KW-0238">DNA-binding</keyword>
<keyword evidence="4 6" id="KW-0158">Chromosome</keyword>
<accession>A0A0N4ZAX8</accession>
<dbReference type="SMART" id="SM00414">
    <property type="entry name" value="H2A"/>
    <property type="match status" value="1"/>
</dbReference>
<dbReference type="PANTHER" id="PTHR23430">
    <property type="entry name" value="HISTONE H2A"/>
    <property type="match status" value="1"/>
</dbReference>
<sequence>MAVGKSQLLTKKTYSQRAGLSFPVADFHVKLHQGKYAKNIELKASIFLTAVLQYLCSECFRLTGDSFNSRREQMIRPSDINYAIRTSNDLNKIFKKVTIPFSDIVVTKKNDI</sequence>
<dbReference type="InterPro" id="IPR002119">
    <property type="entry name" value="Histone_H2A"/>
</dbReference>
<name>A0A0N4ZAX8_PARTI</name>
<evidence type="ECO:0000313" key="7">
    <source>
        <dbReference type="Proteomes" id="UP000038045"/>
    </source>
</evidence>
<dbReference type="InterPro" id="IPR009072">
    <property type="entry name" value="Histone-fold"/>
</dbReference>
<reference evidence="8" key="1">
    <citation type="submission" date="2017-02" db="UniProtKB">
        <authorList>
            <consortium name="WormBaseParasite"/>
        </authorList>
    </citation>
    <scope>IDENTIFICATION</scope>
</reference>
<evidence type="ECO:0000256" key="3">
    <source>
        <dbReference type="ARBA" id="ARBA00010691"/>
    </source>
</evidence>
<proteinExistence type="inferred from homology"/>
<organism evidence="7 8">
    <name type="scientific">Parastrongyloides trichosuri</name>
    <name type="common">Possum-specific nematode worm</name>
    <dbReference type="NCBI Taxonomy" id="131310"/>
    <lineage>
        <taxon>Eukaryota</taxon>
        <taxon>Metazoa</taxon>
        <taxon>Ecdysozoa</taxon>
        <taxon>Nematoda</taxon>
        <taxon>Chromadorea</taxon>
        <taxon>Rhabditida</taxon>
        <taxon>Tylenchina</taxon>
        <taxon>Panagrolaimomorpha</taxon>
        <taxon>Strongyloidoidea</taxon>
        <taxon>Strongyloididae</taxon>
        <taxon>Parastrongyloides</taxon>
    </lineage>
</organism>
<keyword evidence="5 6" id="KW-0539">Nucleus</keyword>
<dbReference type="AlphaFoldDB" id="A0A0N4ZAX8"/>
<dbReference type="PRINTS" id="PR00620">
    <property type="entry name" value="HISTONEH2A"/>
</dbReference>
<dbReference type="Gene3D" id="1.10.20.10">
    <property type="entry name" value="Histone, subunit A"/>
    <property type="match status" value="1"/>
</dbReference>
<dbReference type="GO" id="GO:0000786">
    <property type="term" value="C:nucleosome"/>
    <property type="evidence" value="ECO:0007669"/>
    <property type="project" value="UniProtKB-KW"/>
</dbReference>
<dbReference type="WBParaSite" id="PTRK_0000469200.1">
    <property type="protein sequence ID" value="PTRK_0000469200.1"/>
    <property type="gene ID" value="PTRK_0000469200"/>
</dbReference>
<dbReference type="PROSITE" id="PS00046">
    <property type="entry name" value="HISTONE_H2A"/>
    <property type="match status" value="1"/>
</dbReference>
<dbReference type="GO" id="GO:0005634">
    <property type="term" value="C:nucleus"/>
    <property type="evidence" value="ECO:0007669"/>
    <property type="project" value="UniProtKB-SubCell"/>
</dbReference>
<dbReference type="CDD" id="cd00074">
    <property type="entry name" value="HFD_H2A"/>
    <property type="match status" value="1"/>
</dbReference>
<evidence type="ECO:0000256" key="2">
    <source>
        <dbReference type="ARBA" id="ARBA00004286"/>
    </source>
</evidence>
<evidence type="ECO:0000313" key="8">
    <source>
        <dbReference type="WBParaSite" id="PTRK_0000469200.1"/>
    </source>
</evidence>
<evidence type="ECO:0000256" key="5">
    <source>
        <dbReference type="ARBA" id="ARBA00023242"/>
    </source>
</evidence>
<evidence type="ECO:0000256" key="1">
    <source>
        <dbReference type="ARBA" id="ARBA00004123"/>
    </source>
</evidence>
<protein>
    <recommendedName>
        <fullName evidence="6">Histone H2A</fullName>
    </recommendedName>
</protein>
<keyword evidence="6" id="KW-0544">Nucleosome core</keyword>
<dbReference type="STRING" id="131310.A0A0N4ZAX8"/>
<dbReference type="GO" id="GO:0003677">
    <property type="term" value="F:DNA binding"/>
    <property type="evidence" value="ECO:0007669"/>
    <property type="project" value="UniProtKB-KW"/>
</dbReference>
<evidence type="ECO:0000256" key="6">
    <source>
        <dbReference type="RuleBase" id="RU003767"/>
    </source>
</evidence>
<dbReference type="InterPro" id="IPR032458">
    <property type="entry name" value="Histone_H2A_CS"/>
</dbReference>
<comment type="similarity">
    <text evidence="3 6">Belongs to the histone H2A family.</text>
</comment>
<comment type="subunit">
    <text evidence="6">The nucleosome is a histone octamer containing two molecules each of H2A, H2B, H3 and H4 assembled in one H3-H4 heterotetramer and two H2A-H2B heterodimers. The octamer wraps approximately 147 bp of DNA.</text>
</comment>
<comment type="subcellular location">
    <subcellularLocation>
        <location evidence="2">Chromosome</location>
    </subcellularLocation>
    <subcellularLocation>
        <location evidence="1 6">Nucleus</location>
    </subcellularLocation>
</comment>
<dbReference type="GO" id="GO:0030527">
    <property type="term" value="F:structural constituent of chromatin"/>
    <property type="evidence" value="ECO:0007669"/>
    <property type="project" value="InterPro"/>
</dbReference>
<evidence type="ECO:0000256" key="4">
    <source>
        <dbReference type="ARBA" id="ARBA00022454"/>
    </source>
</evidence>
<keyword evidence="7" id="KW-1185">Reference proteome</keyword>